<evidence type="ECO:0000259" key="1">
    <source>
        <dbReference type="Pfam" id="PF07022"/>
    </source>
</evidence>
<dbReference type="GO" id="GO:0045892">
    <property type="term" value="P:negative regulation of DNA-templated transcription"/>
    <property type="evidence" value="ECO:0007669"/>
    <property type="project" value="InterPro"/>
</dbReference>
<dbReference type="Proteomes" id="UP000184600">
    <property type="component" value="Unassembled WGS sequence"/>
</dbReference>
<organism evidence="2 3">
    <name type="scientific">Vibrio quintilis</name>
    <dbReference type="NCBI Taxonomy" id="1117707"/>
    <lineage>
        <taxon>Bacteria</taxon>
        <taxon>Pseudomonadati</taxon>
        <taxon>Pseudomonadota</taxon>
        <taxon>Gammaproteobacteria</taxon>
        <taxon>Vibrionales</taxon>
        <taxon>Vibrionaceae</taxon>
        <taxon>Vibrio</taxon>
    </lineage>
</organism>
<dbReference type="Gene3D" id="1.10.260.40">
    <property type="entry name" value="lambda repressor-like DNA-binding domains"/>
    <property type="match status" value="1"/>
</dbReference>
<protein>
    <submittedName>
        <fullName evidence="2">Bacteriophage CI repressor helix-turn-helix domain protein</fullName>
    </submittedName>
</protein>
<reference evidence="3" key="1">
    <citation type="submission" date="2016-12" db="EMBL/GenBank/DDBJ databases">
        <authorList>
            <person name="Rodrigo-Torres L."/>
            <person name="Arahal R.D."/>
            <person name="Lucena T."/>
        </authorList>
    </citation>
    <scope>NUCLEOTIDE SEQUENCE [LARGE SCALE GENOMIC DNA]</scope>
</reference>
<dbReference type="Gene3D" id="2.10.109.10">
    <property type="entry name" value="Umud Fragment, subunit A"/>
    <property type="match status" value="1"/>
</dbReference>
<evidence type="ECO:0000313" key="3">
    <source>
        <dbReference type="Proteomes" id="UP000184600"/>
    </source>
</evidence>
<evidence type="ECO:0000313" key="2">
    <source>
        <dbReference type="EMBL" id="SHO58598.1"/>
    </source>
</evidence>
<dbReference type="AlphaFoldDB" id="A0A1M7Z0X9"/>
<gene>
    <name evidence="2" type="ORF">VQ7734_04370</name>
</gene>
<keyword evidence="3" id="KW-1185">Reference proteome</keyword>
<dbReference type="RefSeq" id="WP_073586043.1">
    <property type="nucleotide sequence ID" value="NZ_AP024898.1"/>
</dbReference>
<proteinExistence type="predicted"/>
<name>A0A1M7Z0X9_9VIBR</name>
<feature type="domain" description="Bacteriophage CI repressor N-terminal" evidence="1">
    <location>
        <begin position="16"/>
        <end position="74"/>
    </location>
</feature>
<dbReference type="InterPro" id="IPR010982">
    <property type="entry name" value="Lambda_DNA-bd_dom_sf"/>
</dbReference>
<dbReference type="OrthoDB" id="5829794at2"/>
<accession>A0A1M7Z0X9</accession>
<dbReference type="InterPro" id="IPR010744">
    <property type="entry name" value="Phage_CI_N"/>
</dbReference>
<dbReference type="GO" id="GO:0003677">
    <property type="term" value="F:DNA binding"/>
    <property type="evidence" value="ECO:0007669"/>
    <property type="project" value="InterPro"/>
</dbReference>
<sequence>MSYEKVKTYDYLKGTDFTKNLKKLTRRKNYQELSRLLDIPKSTFSTWNRNQRTPYEVIARVHLAMHIPVKELALPQHIPATEIHPSLQCKRPAMPIVRDTENNYEILLSEAQHTQWAAVLHSFPRACPVSNAGSEQPQQKSQTKYNTSRMIDAVEIETQDYVYLINREMLNIGSGRFLIDINGKIYIQYLRKVSGHSLLNHEKQALNDSAAGTTKILGYVIAMTKKTYR</sequence>
<dbReference type="EMBL" id="FRFG01000070">
    <property type="protein sequence ID" value="SHO58598.1"/>
    <property type="molecule type" value="Genomic_DNA"/>
</dbReference>
<dbReference type="Pfam" id="PF07022">
    <property type="entry name" value="Phage_CI_repr"/>
    <property type="match status" value="1"/>
</dbReference>